<proteinExistence type="predicted"/>
<gene>
    <name evidence="2" type="ORF">g.21519</name>
</gene>
<dbReference type="AlphaFoldDB" id="A0A1B6GU35"/>
<evidence type="ECO:0000313" key="2">
    <source>
        <dbReference type="EMBL" id="JAS65960.1"/>
    </source>
</evidence>
<accession>A0A1B6GU35</accession>
<name>A0A1B6GU35_9HEMI</name>
<evidence type="ECO:0000256" key="1">
    <source>
        <dbReference type="SAM" id="MobiDB-lite"/>
    </source>
</evidence>
<dbReference type="EMBL" id="GECZ01003809">
    <property type="protein sequence ID" value="JAS65960.1"/>
    <property type="molecule type" value="Transcribed_RNA"/>
</dbReference>
<reference evidence="2" key="1">
    <citation type="submission" date="2015-11" db="EMBL/GenBank/DDBJ databases">
        <title>De novo transcriptome assembly of four potential Pierce s Disease insect vectors from Arizona vineyards.</title>
        <authorList>
            <person name="Tassone E.E."/>
        </authorList>
    </citation>
    <scope>NUCLEOTIDE SEQUENCE</scope>
</reference>
<protein>
    <submittedName>
        <fullName evidence="2">Uncharacterized protein</fullName>
    </submittedName>
</protein>
<feature type="compositionally biased region" description="Polar residues" evidence="1">
    <location>
        <begin position="104"/>
        <end position="115"/>
    </location>
</feature>
<sequence>MMTDMKHDTSYLVNFYKNKVVMALSFVLIRKAREAEVPVITYIKNQQYKYLNENQDVINPTLEHKFLSHNQQELFKELQRTLPISGKNKGGLTEDFTPRDDGLTENNDWTSTSEQGPMDKTPPSLNPQRVFSYENCALKYLQFIESILMIKEEIERKAPIQTSFLQSVLYDEAEYASYKNSLVNCDAKKMSDDSGFGCSQYSKENSQNTINYVSGDVIKVTLQSSNTNHLVANSLKFVLNHVKQEIKLNTLRTFHNWKGSLTEYACDILKECSRYSSFCRELHLNLVFELLEDLWNDRKLAQNLQWELEIHIVNELLTCFEVCSEVMQYMHDKFNHFIKCVAKEMDTSLMAEKMVLLLNLYCSVCGTLKMLRPECKATTKTISEDCDVTRLWQEKWSANDTSREITTIVGECEVTIMDKLVFTATRYPLIKILALQALEMAKECSTIDISVYDNTVHSDFTL</sequence>
<feature type="region of interest" description="Disordered" evidence="1">
    <location>
        <begin position="85"/>
        <end position="122"/>
    </location>
</feature>
<organism evidence="2">
    <name type="scientific">Cuerna arida</name>
    <dbReference type="NCBI Taxonomy" id="1464854"/>
    <lineage>
        <taxon>Eukaryota</taxon>
        <taxon>Metazoa</taxon>
        <taxon>Ecdysozoa</taxon>
        <taxon>Arthropoda</taxon>
        <taxon>Hexapoda</taxon>
        <taxon>Insecta</taxon>
        <taxon>Pterygota</taxon>
        <taxon>Neoptera</taxon>
        <taxon>Paraneoptera</taxon>
        <taxon>Hemiptera</taxon>
        <taxon>Auchenorrhyncha</taxon>
        <taxon>Membracoidea</taxon>
        <taxon>Cicadellidae</taxon>
        <taxon>Cicadellinae</taxon>
        <taxon>Proconiini</taxon>
        <taxon>Cuerna</taxon>
    </lineage>
</organism>